<gene>
    <name evidence="1" type="ORF">GNT65_20245</name>
</gene>
<comment type="caution">
    <text evidence="1">The sequence shown here is derived from an EMBL/GenBank/DDBJ whole genome shotgun (WGS) entry which is preliminary data.</text>
</comment>
<evidence type="ECO:0000313" key="2">
    <source>
        <dbReference type="Proteomes" id="UP000474778"/>
    </source>
</evidence>
<accession>A0A6L7I3A2</accession>
<dbReference type="Gene3D" id="1.10.238.160">
    <property type="match status" value="1"/>
</dbReference>
<proteinExistence type="predicted"/>
<reference evidence="1 2" key="1">
    <citation type="submission" date="2019-12" db="EMBL/GenBank/DDBJ databases">
        <title>Shewanella insulae sp. nov., isolated from a tidal flat.</title>
        <authorList>
            <person name="Yoon J.-H."/>
        </authorList>
    </citation>
    <scope>NUCLEOTIDE SEQUENCE [LARGE SCALE GENOMIC DNA]</scope>
    <source>
        <strain evidence="1 2">JBTF-M18</strain>
    </source>
</reference>
<dbReference type="Proteomes" id="UP000474778">
    <property type="component" value="Unassembled WGS sequence"/>
</dbReference>
<dbReference type="AlphaFoldDB" id="A0A6L7I3A2"/>
<organism evidence="1 2">
    <name type="scientific">Shewanella insulae</name>
    <dbReference type="NCBI Taxonomy" id="2681496"/>
    <lineage>
        <taxon>Bacteria</taxon>
        <taxon>Pseudomonadati</taxon>
        <taxon>Pseudomonadota</taxon>
        <taxon>Gammaproteobacteria</taxon>
        <taxon>Alteromonadales</taxon>
        <taxon>Shewanellaceae</taxon>
        <taxon>Shewanella</taxon>
    </lineage>
</organism>
<dbReference type="InterPro" id="IPR010260">
    <property type="entry name" value="AlpA"/>
</dbReference>
<sequence length="78" mass="9284">MDVYAANDLVFDRLVKEKERQQITTISKAQAFQLERQGRFPRRRRVSNRSVAWLLSELLDWVKSREVVFSSAQEDKQQ</sequence>
<dbReference type="Pfam" id="PF05930">
    <property type="entry name" value="Phage_AlpA"/>
    <property type="match status" value="1"/>
</dbReference>
<dbReference type="EMBL" id="WRPA01000029">
    <property type="protein sequence ID" value="MXR70992.1"/>
    <property type="molecule type" value="Genomic_DNA"/>
</dbReference>
<keyword evidence="2" id="KW-1185">Reference proteome</keyword>
<name>A0A6L7I3A2_9GAMM</name>
<protein>
    <submittedName>
        <fullName evidence="1">AlpA family phage regulatory protein</fullName>
    </submittedName>
</protein>
<evidence type="ECO:0000313" key="1">
    <source>
        <dbReference type="EMBL" id="MXR70992.1"/>
    </source>
</evidence>